<sequence length="187" mass="21726">MLRVAWGDESMRTQGLDSPVYMMSAAIITTDDDIRESLRELKPHGMRKLHWKDMREEDKRSSINLLLNTDAVHVILVCERMPTNKPERARRKCLERLLPYLEQEGINQLCLESRGRALDGKDIAYWHALRNTSRIQHIRLQHCKGGEEPMLWIPDQALGAFGDHLIDDSLFAQFIDEKVLSDIFPFD</sequence>
<proteinExistence type="predicted"/>
<evidence type="ECO:0000313" key="3">
    <source>
        <dbReference type="Proteomes" id="UP000216057"/>
    </source>
</evidence>
<evidence type="ECO:0008006" key="5">
    <source>
        <dbReference type="Google" id="ProtNLM"/>
    </source>
</evidence>
<dbReference type="KEGG" id="beu:BE0216_01920"/>
<organism evidence="1 3">
    <name type="scientific">Bifidobacterium eulemuris</name>
    <dbReference type="NCBI Taxonomy" id="1765219"/>
    <lineage>
        <taxon>Bacteria</taxon>
        <taxon>Bacillati</taxon>
        <taxon>Actinomycetota</taxon>
        <taxon>Actinomycetes</taxon>
        <taxon>Bifidobacteriales</taxon>
        <taxon>Bifidobacteriaceae</taxon>
        <taxon>Bifidobacterium</taxon>
    </lineage>
</organism>
<dbReference type="EMBL" id="CP062938">
    <property type="protein sequence ID" value="QOL31353.1"/>
    <property type="molecule type" value="Genomic_DNA"/>
</dbReference>
<reference evidence="2 4" key="2">
    <citation type="submission" date="2020-10" db="EMBL/GenBank/DDBJ databases">
        <title>Genome sequencing of Bifidobacterium eulemuris_DSMZ_100216.</title>
        <authorList>
            <person name="Kim J."/>
        </authorList>
    </citation>
    <scope>NUCLEOTIDE SEQUENCE [LARGE SCALE GENOMIC DNA]</scope>
    <source>
        <strain evidence="2 4">DSM 100216</strain>
    </source>
</reference>
<dbReference type="AlphaFoldDB" id="A0A261GCG1"/>
<dbReference type="EMBL" id="MWWZ01000004">
    <property type="protein sequence ID" value="OZG69131.1"/>
    <property type="molecule type" value="Genomic_DNA"/>
</dbReference>
<dbReference type="Proteomes" id="UP000216057">
    <property type="component" value="Unassembled WGS sequence"/>
</dbReference>
<evidence type="ECO:0000313" key="1">
    <source>
        <dbReference type="EMBL" id="OZG69131.1"/>
    </source>
</evidence>
<dbReference type="OrthoDB" id="3255134at2"/>
<accession>A0A261GCG1</accession>
<reference evidence="1 3" key="1">
    <citation type="journal article" date="2017" name="BMC Genomics">
        <title>Comparative genomic and phylogenomic analyses of the Bifidobacteriaceae family.</title>
        <authorList>
            <person name="Lugli G.A."/>
            <person name="Milani C."/>
            <person name="Turroni F."/>
            <person name="Duranti S."/>
            <person name="Mancabelli L."/>
            <person name="Mangifesta M."/>
            <person name="Ferrario C."/>
            <person name="Modesto M."/>
            <person name="Mattarelli P."/>
            <person name="Jiri K."/>
            <person name="van Sinderen D."/>
            <person name="Ventura M."/>
        </authorList>
    </citation>
    <scope>NUCLEOTIDE SEQUENCE [LARGE SCALE GENOMIC DNA]</scope>
    <source>
        <strain evidence="1 3">DSM 100216</strain>
    </source>
</reference>
<keyword evidence="4" id="KW-1185">Reference proteome</keyword>
<name>A0A261GCG1_9BIFI</name>
<gene>
    <name evidence="2" type="ORF">BE0216_01920</name>
    <name evidence="1" type="ORF">BEUL_0537</name>
</gene>
<dbReference type="Proteomes" id="UP000593943">
    <property type="component" value="Chromosome"/>
</dbReference>
<evidence type="ECO:0000313" key="4">
    <source>
        <dbReference type="Proteomes" id="UP000593943"/>
    </source>
</evidence>
<protein>
    <recommendedName>
        <fullName evidence="5">DUF3800 domain-containing protein</fullName>
    </recommendedName>
</protein>
<dbReference type="RefSeq" id="WP_094636172.1">
    <property type="nucleotide sequence ID" value="NZ_CP062938.1"/>
</dbReference>
<evidence type="ECO:0000313" key="2">
    <source>
        <dbReference type="EMBL" id="QOL31353.1"/>
    </source>
</evidence>